<dbReference type="Proteomes" id="UP000735302">
    <property type="component" value="Unassembled WGS sequence"/>
</dbReference>
<dbReference type="Pfam" id="PF03146">
    <property type="entry name" value="NtA"/>
    <property type="match status" value="1"/>
</dbReference>
<comment type="caution">
    <text evidence="1">Lacks conserved residue(s) required for the propagation of feature annotation.</text>
</comment>
<evidence type="ECO:0000313" key="4">
    <source>
        <dbReference type="EMBL" id="GFO16206.1"/>
    </source>
</evidence>
<evidence type="ECO:0000313" key="5">
    <source>
        <dbReference type="Proteomes" id="UP000735302"/>
    </source>
</evidence>
<keyword evidence="2" id="KW-1133">Transmembrane helix</keyword>
<dbReference type="AlphaFoldDB" id="A0AAV4B6X8"/>
<gene>
    <name evidence="4" type="ORF">PoB_004271100</name>
</gene>
<keyword evidence="2" id="KW-0472">Membrane</keyword>
<sequence length="222" mass="25040">MATMNTTAQMEAQQHFTKLTNCRNRKRLKNSLCGYSHVVSSTYTSISLWMCLLTVVFCLVALCPYPARALMLDARGRLISQHPRCRDARLKDATKMADVVVSGKVVKLLQDEAHSTIDHRMMKGEIEVKRVFKGENMVDQMAEIMPGRLRPHKMVMVEGFGDPGICHNSVRERDTKIFLLKPNGNGELKLNSSVVTLTLRNLDYVDAVVHSEYKGDNRQDGS</sequence>
<dbReference type="InterPro" id="IPR008993">
    <property type="entry name" value="TIMP-like_OB-fold"/>
</dbReference>
<dbReference type="PROSITE" id="PS51121">
    <property type="entry name" value="NTA"/>
    <property type="match status" value="1"/>
</dbReference>
<comment type="caution">
    <text evidence="4">The sequence shown here is derived from an EMBL/GenBank/DDBJ whole genome shotgun (WGS) entry which is preliminary data.</text>
</comment>
<dbReference type="GO" id="GO:0043236">
    <property type="term" value="F:laminin binding"/>
    <property type="evidence" value="ECO:0007669"/>
    <property type="project" value="InterPro"/>
</dbReference>
<accession>A0AAV4B6X8</accession>
<protein>
    <submittedName>
        <fullName evidence="4">Agrin-like</fullName>
    </submittedName>
</protein>
<dbReference type="GO" id="GO:0043113">
    <property type="term" value="P:receptor clustering"/>
    <property type="evidence" value="ECO:0007669"/>
    <property type="project" value="InterPro"/>
</dbReference>
<organism evidence="4 5">
    <name type="scientific">Plakobranchus ocellatus</name>
    <dbReference type="NCBI Taxonomy" id="259542"/>
    <lineage>
        <taxon>Eukaryota</taxon>
        <taxon>Metazoa</taxon>
        <taxon>Spiralia</taxon>
        <taxon>Lophotrochozoa</taxon>
        <taxon>Mollusca</taxon>
        <taxon>Gastropoda</taxon>
        <taxon>Heterobranchia</taxon>
        <taxon>Euthyneura</taxon>
        <taxon>Panpulmonata</taxon>
        <taxon>Sacoglossa</taxon>
        <taxon>Placobranchoidea</taxon>
        <taxon>Plakobranchidae</taxon>
        <taxon>Plakobranchus</taxon>
    </lineage>
</organism>
<dbReference type="GO" id="GO:0005886">
    <property type="term" value="C:plasma membrane"/>
    <property type="evidence" value="ECO:0007669"/>
    <property type="project" value="GOC"/>
</dbReference>
<feature type="domain" description="NtA" evidence="3">
    <location>
        <begin position="85"/>
        <end position="219"/>
    </location>
</feature>
<evidence type="ECO:0000256" key="1">
    <source>
        <dbReference type="PROSITE-ProRule" id="PRU00443"/>
    </source>
</evidence>
<evidence type="ECO:0000256" key="2">
    <source>
        <dbReference type="SAM" id="Phobius"/>
    </source>
</evidence>
<name>A0AAV4B6X8_9GAST</name>
<proteinExistence type="predicted"/>
<dbReference type="EMBL" id="BLXT01004654">
    <property type="protein sequence ID" value="GFO16206.1"/>
    <property type="molecule type" value="Genomic_DNA"/>
</dbReference>
<dbReference type="Gene3D" id="2.40.50.120">
    <property type="match status" value="1"/>
</dbReference>
<dbReference type="InterPro" id="IPR004850">
    <property type="entry name" value="NtA_dom"/>
</dbReference>
<reference evidence="4 5" key="1">
    <citation type="journal article" date="2021" name="Elife">
        <title>Chloroplast acquisition without the gene transfer in kleptoplastic sea slugs, Plakobranchus ocellatus.</title>
        <authorList>
            <person name="Maeda T."/>
            <person name="Takahashi S."/>
            <person name="Yoshida T."/>
            <person name="Shimamura S."/>
            <person name="Takaki Y."/>
            <person name="Nagai Y."/>
            <person name="Toyoda A."/>
            <person name="Suzuki Y."/>
            <person name="Arimoto A."/>
            <person name="Ishii H."/>
            <person name="Satoh N."/>
            <person name="Nishiyama T."/>
            <person name="Hasebe M."/>
            <person name="Maruyama T."/>
            <person name="Minagawa J."/>
            <person name="Obokata J."/>
            <person name="Shigenobu S."/>
        </authorList>
    </citation>
    <scope>NUCLEOTIDE SEQUENCE [LARGE SCALE GENOMIC DNA]</scope>
</reference>
<feature type="transmembrane region" description="Helical" evidence="2">
    <location>
        <begin position="46"/>
        <end position="67"/>
    </location>
</feature>
<keyword evidence="2" id="KW-0812">Transmembrane</keyword>
<evidence type="ECO:0000259" key="3">
    <source>
        <dbReference type="PROSITE" id="PS51121"/>
    </source>
</evidence>
<dbReference type="SUPFAM" id="SSF50242">
    <property type="entry name" value="TIMP-like"/>
    <property type="match status" value="1"/>
</dbReference>
<keyword evidence="5" id="KW-1185">Reference proteome</keyword>